<evidence type="ECO:0000256" key="1">
    <source>
        <dbReference type="PROSITE-ProRule" id="PRU00182"/>
    </source>
</evidence>
<sequence length="75" mass="8379">MAEELKLKTPYITLGQLLKIADVISSGGQAKWFLAEHADQILVNGEHENRRGRKLYPGDLITIAQYGEYHLQAGV</sequence>
<dbReference type="Pfam" id="PF13275">
    <property type="entry name" value="S4_2"/>
    <property type="match status" value="1"/>
</dbReference>
<dbReference type="PROSITE" id="PS50889">
    <property type="entry name" value="S4"/>
    <property type="match status" value="1"/>
</dbReference>
<protein>
    <submittedName>
        <fullName evidence="2">S4 domain protein YaaA</fullName>
    </submittedName>
</protein>
<dbReference type="EMBL" id="FOCC01000001">
    <property type="protein sequence ID" value="SEM33713.1"/>
    <property type="molecule type" value="Genomic_DNA"/>
</dbReference>
<evidence type="ECO:0000313" key="2">
    <source>
        <dbReference type="EMBL" id="SEM33713.1"/>
    </source>
</evidence>
<accession>A0ABY1A949</accession>
<dbReference type="NCBIfam" id="TIGR02988">
    <property type="entry name" value="YaaA_near_RecF"/>
    <property type="match status" value="1"/>
</dbReference>
<proteinExistence type="predicted"/>
<keyword evidence="1" id="KW-0694">RNA-binding</keyword>
<dbReference type="InterPro" id="IPR036986">
    <property type="entry name" value="S4_RNA-bd_sf"/>
</dbReference>
<dbReference type="InterPro" id="IPR014330">
    <property type="entry name" value="RNA-bd_S4-rel_YaaA"/>
</dbReference>
<name>A0ABY1A949_9LACO</name>
<dbReference type="Proteomes" id="UP000182089">
    <property type="component" value="Unassembled WGS sequence"/>
</dbReference>
<organism evidence="2 3">
    <name type="scientific">Ligilactobacillus ruminis</name>
    <dbReference type="NCBI Taxonomy" id="1623"/>
    <lineage>
        <taxon>Bacteria</taxon>
        <taxon>Bacillati</taxon>
        <taxon>Bacillota</taxon>
        <taxon>Bacilli</taxon>
        <taxon>Lactobacillales</taxon>
        <taxon>Lactobacillaceae</taxon>
        <taxon>Ligilactobacillus</taxon>
    </lineage>
</organism>
<dbReference type="SUPFAM" id="SSF55174">
    <property type="entry name" value="Alpha-L RNA-binding motif"/>
    <property type="match status" value="1"/>
</dbReference>
<comment type="caution">
    <text evidence="2">The sequence shown here is derived from an EMBL/GenBank/DDBJ whole genome shotgun (WGS) entry which is preliminary data.</text>
</comment>
<evidence type="ECO:0000313" key="3">
    <source>
        <dbReference type="Proteomes" id="UP000182089"/>
    </source>
</evidence>
<reference evidence="2 3" key="1">
    <citation type="submission" date="2016-10" db="EMBL/GenBank/DDBJ databases">
        <authorList>
            <person name="Varghese N."/>
            <person name="Submissions S."/>
        </authorList>
    </citation>
    <scope>NUCLEOTIDE SEQUENCE [LARGE SCALE GENOMIC DNA]</scope>
    <source>
        <strain evidence="2 3">WC1T17</strain>
    </source>
</reference>
<gene>
    <name evidence="2" type="ORF">SAMN05216431_101139</name>
</gene>
<dbReference type="Gene3D" id="3.10.290.10">
    <property type="entry name" value="RNA-binding S4 domain"/>
    <property type="match status" value="1"/>
</dbReference>